<accession>A0A8K0SQ16</accession>
<feature type="chain" id="PRO_5035429005" description="Secreted protein" evidence="1">
    <location>
        <begin position="18"/>
        <end position="72"/>
    </location>
</feature>
<gene>
    <name evidence="2" type="ORF">B0I35DRAFT_435929</name>
</gene>
<evidence type="ECO:0000256" key="1">
    <source>
        <dbReference type="SAM" id="SignalP"/>
    </source>
</evidence>
<reference evidence="2" key="1">
    <citation type="journal article" date="2021" name="Nat. Commun.">
        <title>Genetic determinants of endophytism in the Arabidopsis root mycobiome.</title>
        <authorList>
            <person name="Mesny F."/>
            <person name="Miyauchi S."/>
            <person name="Thiergart T."/>
            <person name="Pickel B."/>
            <person name="Atanasova L."/>
            <person name="Karlsson M."/>
            <person name="Huettel B."/>
            <person name="Barry K.W."/>
            <person name="Haridas S."/>
            <person name="Chen C."/>
            <person name="Bauer D."/>
            <person name="Andreopoulos W."/>
            <person name="Pangilinan J."/>
            <person name="LaButti K."/>
            <person name="Riley R."/>
            <person name="Lipzen A."/>
            <person name="Clum A."/>
            <person name="Drula E."/>
            <person name="Henrissat B."/>
            <person name="Kohler A."/>
            <person name="Grigoriev I.V."/>
            <person name="Martin F.M."/>
            <person name="Hacquard S."/>
        </authorList>
    </citation>
    <scope>NUCLEOTIDE SEQUENCE</scope>
    <source>
        <strain evidence="2">MPI-CAGE-CH-0235</strain>
    </source>
</reference>
<feature type="signal peptide" evidence="1">
    <location>
        <begin position="1"/>
        <end position="17"/>
    </location>
</feature>
<dbReference type="Proteomes" id="UP000813444">
    <property type="component" value="Unassembled WGS sequence"/>
</dbReference>
<evidence type="ECO:0000313" key="2">
    <source>
        <dbReference type="EMBL" id="KAH7313828.1"/>
    </source>
</evidence>
<protein>
    <recommendedName>
        <fullName evidence="4">Secreted protein</fullName>
    </recommendedName>
</protein>
<keyword evidence="3" id="KW-1185">Reference proteome</keyword>
<comment type="caution">
    <text evidence="2">The sequence shown here is derived from an EMBL/GenBank/DDBJ whole genome shotgun (WGS) entry which is preliminary data.</text>
</comment>
<dbReference type="AlphaFoldDB" id="A0A8K0SQ16"/>
<evidence type="ECO:0008006" key="4">
    <source>
        <dbReference type="Google" id="ProtNLM"/>
    </source>
</evidence>
<proteinExistence type="predicted"/>
<organism evidence="2 3">
    <name type="scientific">Stachybotrys elegans</name>
    <dbReference type="NCBI Taxonomy" id="80388"/>
    <lineage>
        <taxon>Eukaryota</taxon>
        <taxon>Fungi</taxon>
        <taxon>Dikarya</taxon>
        <taxon>Ascomycota</taxon>
        <taxon>Pezizomycotina</taxon>
        <taxon>Sordariomycetes</taxon>
        <taxon>Hypocreomycetidae</taxon>
        <taxon>Hypocreales</taxon>
        <taxon>Stachybotryaceae</taxon>
        <taxon>Stachybotrys</taxon>
    </lineage>
</organism>
<keyword evidence="1" id="KW-0732">Signal</keyword>
<evidence type="ECO:0000313" key="3">
    <source>
        <dbReference type="Proteomes" id="UP000813444"/>
    </source>
</evidence>
<sequence length="72" mass="7879">MMPLGLLLVVGLGKTTGRSLGARKILSSLRPVRRGEELSMLSQVLYQLLMSASLEADLYLWSASPSFVHSFV</sequence>
<name>A0A8K0SQ16_9HYPO</name>
<dbReference type="EMBL" id="JAGPNK010000009">
    <property type="protein sequence ID" value="KAH7313828.1"/>
    <property type="molecule type" value="Genomic_DNA"/>
</dbReference>